<accession>A0ACA9N315</accession>
<gene>
    <name evidence="1" type="ORF">DHETER_LOCUS8319</name>
</gene>
<protein>
    <submittedName>
        <fullName evidence="1">5756_t:CDS:1</fullName>
    </submittedName>
</protein>
<dbReference type="EMBL" id="CAJVPU010013015">
    <property type="protein sequence ID" value="CAG8628811.1"/>
    <property type="molecule type" value="Genomic_DNA"/>
</dbReference>
<dbReference type="Proteomes" id="UP000789702">
    <property type="component" value="Unassembled WGS sequence"/>
</dbReference>
<comment type="caution">
    <text evidence="1">The sequence shown here is derived from an EMBL/GenBank/DDBJ whole genome shotgun (WGS) entry which is preliminary data.</text>
</comment>
<proteinExistence type="predicted"/>
<name>A0ACA9N315_9GLOM</name>
<keyword evidence="2" id="KW-1185">Reference proteome</keyword>
<reference evidence="1" key="1">
    <citation type="submission" date="2021-06" db="EMBL/GenBank/DDBJ databases">
        <authorList>
            <person name="Kallberg Y."/>
            <person name="Tangrot J."/>
            <person name="Rosling A."/>
        </authorList>
    </citation>
    <scope>NUCLEOTIDE SEQUENCE</scope>
    <source>
        <strain evidence="1">IL203A</strain>
    </source>
</reference>
<evidence type="ECO:0000313" key="2">
    <source>
        <dbReference type="Proteomes" id="UP000789702"/>
    </source>
</evidence>
<organism evidence="1 2">
    <name type="scientific">Dentiscutata heterogama</name>
    <dbReference type="NCBI Taxonomy" id="1316150"/>
    <lineage>
        <taxon>Eukaryota</taxon>
        <taxon>Fungi</taxon>
        <taxon>Fungi incertae sedis</taxon>
        <taxon>Mucoromycota</taxon>
        <taxon>Glomeromycotina</taxon>
        <taxon>Glomeromycetes</taxon>
        <taxon>Diversisporales</taxon>
        <taxon>Gigasporaceae</taxon>
        <taxon>Dentiscutata</taxon>
    </lineage>
</organism>
<feature type="non-terminal residue" evidence="1">
    <location>
        <position position="1"/>
    </location>
</feature>
<evidence type="ECO:0000313" key="1">
    <source>
        <dbReference type="EMBL" id="CAG8628811.1"/>
    </source>
</evidence>
<sequence length="66" mass="7824">DLQSQLTELDSKLQLQLSIKDYKEIEITLDCISTYFNFTYIPNYIYDLLDLLSPDWDIVNNYVPNT</sequence>